<protein>
    <submittedName>
        <fullName evidence="1">Uncharacterized protein</fullName>
    </submittedName>
</protein>
<gene>
    <name evidence="1" type="ORF">K227x_30810</name>
</gene>
<proteinExistence type="predicted"/>
<organism evidence="1 2">
    <name type="scientific">Rubripirellula lacrimiformis</name>
    <dbReference type="NCBI Taxonomy" id="1930273"/>
    <lineage>
        <taxon>Bacteria</taxon>
        <taxon>Pseudomonadati</taxon>
        <taxon>Planctomycetota</taxon>
        <taxon>Planctomycetia</taxon>
        <taxon>Pirellulales</taxon>
        <taxon>Pirellulaceae</taxon>
        <taxon>Rubripirellula</taxon>
    </lineage>
</organism>
<reference evidence="1 2" key="1">
    <citation type="submission" date="2019-02" db="EMBL/GenBank/DDBJ databases">
        <title>Deep-cultivation of Planctomycetes and their phenomic and genomic characterization uncovers novel biology.</title>
        <authorList>
            <person name="Wiegand S."/>
            <person name="Jogler M."/>
            <person name="Boedeker C."/>
            <person name="Pinto D."/>
            <person name="Vollmers J."/>
            <person name="Rivas-Marin E."/>
            <person name="Kohn T."/>
            <person name="Peeters S.H."/>
            <person name="Heuer A."/>
            <person name="Rast P."/>
            <person name="Oberbeckmann S."/>
            <person name="Bunk B."/>
            <person name="Jeske O."/>
            <person name="Meyerdierks A."/>
            <person name="Storesund J.E."/>
            <person name="Kallscheuer N."/>
            <person name="Luecker S."/>
            <person name="Lage O.M."/>
            <person name="Pohl T."/>
            <person name="Merkel B.J."/>
            <person name="Hornburger P."/>
            <person name="Mueller R.-W."/>
            <person name="Bruemmer F."/>
            <person name="Labrenz M."/>
            <person name="Spormann A.M."/>
            <person name="Op den Camp H."/>
            <person name="Overmann J."/>
            <person name="Amann R."/>
            <person name="Jetten M.S.M."/>
            <person name="Mascher T."/>
            <person name="Medema M.H."/>
            <person name="Devos D.P."/>
            <person name="Kaster A.-K."/>
            <person name="Ovreas L."/>
            <person name="Rohde M."/>
            <person name="Galperin M.Y."/>
            <person name="Jogler C."/>
        </authorList>
    </citation>
    <scope>NUCLEOTIDE SEQUENCE [LARGE SCALE GENOMIC DNA]</scope>
    <source>
        <strain evidence="1 2">K22_7</strain>
    </source>
</reference>
<dbReference type="AlphaFoldDB" id="A0A517NC27"/>
<dbReference type="KEGG" id="rlc:K227x_30810"/>
<sequence>MITGMFTGAAQQKGGVKNHAAQVAISVTLSRQEASTFTLCGDSTFLILQPVGF</sequence>
<dbReference type="Proteomes" id="UP000318538">
    <property type="component" value="Chromosome"/>
</dbReference>
<name>A0A517NC27_9BACT</name>
<evidence type="ECO:0000313" key="2">
    <source>
        <dbReference type="Proteomes" id="UP000318538"/>
    </source>
</evidence>
<dbReference type="EMBL" id="CP036525">
    <property type="protein sequence ID" value="QDT04687.1"/>
    <property type="molecule type" value="Genomic_DNA"/>
</dbReference>
<keyword evidence="2" id="KW-1185">Reference proteome</keyword>
<accession>A0A517NC27</accession>
<evidence type="ECO:0000313" key="1">
    <source>
        <dbReference type="EMBL" id="QDT04687.1"/>
    </source>
</evidence>